<feature type="transmembrane region" description="Helical" evidence="3">
    <location>
        <begin position="442"/>
        <end position="460"/>
    </location>
</feature>
<dbReference type="Pfam" id="PF02368">
    <property type="entry name" value="Big_2"/>
    <property type="match status" value="1"/>
</dbReference>
<keyword evidence="3" id="KW-0472">Membrane</keyword>
<feature type="domain" description="BIG2" evidence="4">
    <location>
        <begin position="272"/>
        <end position="352"/>
    </location>
</feature>
<evidence type="ECO:0000256" key="2">
    <source>
        <dbReference type="SAM" id="MobiDB-lite"/>
    </source>
</evidence>
<feature type="compositionally biased region" description="Low complexity" evidence="2">
    <location>
        <begin position="390"/>
        <end position="409"/>
    </location>
</feature>
<dbReference type="Pfam" id="PF18204">
    <property type="entry name" value="PGF-CTERM"/>
    <property type="match status" value="1"/>
</dbReference>
<protein>
    <recommendedName>
        <fullName evidence="4">BIG2 domain-containing protein</fullName>
    </recommendedName>
</protein>
<evidence type="ECO:0000256" key="3">
    <source>
        <dbReference type="SAM" id="Phobius"/>
    </source>
</evidence>
<dbReference type="InterPro" id="IPR008964">
    <property type="entry name" value="Invasin/intimin_cell_adhesion"/>
</dbReference>
<comment type="caution">
    <text evidence="5">The sequence shown here is derived from an EMBL/GenBank/DDBJ whole genome shotgun (WGS) entry which is preliminary data.</text>
</comment>
<evidence type="ECO:0000313" key="6">
    <source>
        <dbReference type="Proteomes" id="UP000291831"/>
    </source>
</evidence>
<proteinExistence type="predicted"/>
<dbReference type="InterPro" id="IPR003343">
    <property type="entry name" value="Big_2"/>
</dbReference>
<reference evidence="6" key="1">
    <citation type="submission" date="2019-01" db="EMBL/GenBank/DDBJ databases">
        <title>Anaerobic oxidation of ethane by archaea from a marine hydrocarbon seep.</title>
        <authorList>
            <person name="Musat F."/>
        </authorList>
    </citation>
    <scope>NUCLEOTIDE SEQUENCE [LARGE SCALE GENOMIC DNA]</scope>
</reference>
<keyword evidence="3" id="KW-0812">Transmembrane</keyword>
<name>A0A8B3S1I7_9EURY</name>
<keyword evidence="1" id="KW-0732">Signal</keyword>
<keyword evidence="3" id="KW-1133">Transmembrane helix</keyword>
<evidence type="ECO:0000313" key="5">
    <source>
        <dbReference type="EMBL" id="RZB29020.1"/>
    </source>
</evidence>
<dbReference type="SUPFAM" id="SSF49373">
    <property type="entry name" value="Invasin/intimin cell-adhesion fragments"/>
    <property type="match status" value="1"/>
</dbReference>
<gene>
    <name evidence="5" type="ORF">AEth_01624</name>
</gene>
<dbReference type="Gene3D" id="2.60.40.1080">
    <property type="match status" value="1"/>
</dbReference>
<sequence>MEQAIRSLLLLLAACMLAASVSADPLPDYHQVYVQVANDPGAKYDIYGNNTYHFVFNGSATQGLGSLYVTNDISVPEGQVTTTSNQSGTFYITYPGGGKGFDDAVILMLAVNGTISNDFEIHIKSSGYDWTPVPAKSQKPAMDEVSYVDCAVNETFTITDLIYGPQTWRPMNCADYPIHDGQNTGDCDNVFNLVFIDLNVGVLCEDDDLINLTDSGAIKIKYRFENLHSFAVFNAYAWCNQSNRGKGVFWTNRLTGTGQHSGYNVIGVAPPVLTSITVSSPNTALNVSCTQQFNATAYDQDGDEMIDVSFTWTSSNETVGMIGENGLFTALSPGNATITAEHGNVNGTMNVTVRFPTGAEDNENQDDDEDIEEDHQFTPVITMAETLNETANETVPTPTPAPTEESPANVTPTPNTLQAPTTPEATQHPSPTFPSSPEPESAGFGVLFAFIGLLAVAYLIKWR</sequence>
<dbReference type="AlphaFoldDB" id="A0A8B3S1I7"/>
<feature type="region of interest" description="Disordered" evidence="2">
    <location>
        <begin position="390"/>
        <end position="439"/>
    </location>
</feature>
<evidence type="ECO:0000259" key="4">
    <source>
        <dbReference type="SMART" id="SM00635"/>
    </source>
</evidence>
<dbReference type="EMBL" id="RPGO01000033">
    <property type="protein sequence ID" value="RZB29020.1"/>
    <property type="molecule type" value="Genomic_DNA"/>
</dbReference>
<dbReference type="SMART" id="SM00635">
    <property type="entry name" value="BID_2"/>
    <property type="match status" value="1"/>
</dbReference>
<dbReference type="InterPro" id="IPR026371">
    <property type="entry name" value="PGF_CTERM"/>
</dbReference>
<dbReference type="Proteomes" id="UP000291831">
    <property type="component" value="Unassembled WGS sequence"/>
</dbReference>
<organism evidence="5 6">
    <name type="scientific">Candidatus Argoarchaeum ethanivorans</name>
    <dbReference type="NCBI Taxonomy" id="2608793"/>
    <lineage>
        <taxon>Archaea</taxon>
        <taxon>Methanobacteriati</taxon>
        <taxon>Methanobacteriota</taxon>
        <taxon>Stenosarchaea group</taxon>
        <taxon>Methanomicrobia</taxon>
        <taxon>Methanosarcinales</taxon>
        <taxon>Methanosarcinales incertae sedis</taxon>
        <taxon>GOM Arc I cluster</taxon>
        <taxon>Candidatus Argoarchaeum</taxon>
    </lineage>
</organism>
<feature type="compositionally biased region" description="Polar residues" evidence="2">
    <location>
        <begin position="410"/>
        <end position="428"/>
    </location>
</feature>
<accession>A0A8B3S1I7</accession>
<evidence type="ECO:0000256" key="1">
    <source>
        <dbReference type="ARBA" id="ARBA00022729"/>
    </source>
</evidence>